<name>A0ABD2PTR3_9PLAT</name>
<comment type="caution">
    <text evidence="1">The sequence shown here is derived from an EMBL/GenBank/DDBJ whole genome shotgun (WGS) entry which is preliminary data.</text>
</comment>
<dbReference type="InterPro" id="IPR036364">
    <property type="entry name" value="SEA_dom_sf"/>
</dbReference>
<keyword evidence="2" id="KW-1185">Reference proteome</keyword>
<dbReference type="Proteomes" id="UP001626550">
    <property type="component" value="Unassembled WGS sequence"/>
</dbReference>
<protein>
    <recommendedName>
        <fullName evidence="3">REJ domain-containing protein</fullName>
    </recommendedName>
</protein>
<organism evidence="1 2">
    <name type="scientific">Cichlidogyrus casuarinus</name>
    <dbReference type="NCBI Taxonomy" id="1844966"/>
    <lineage>
        <taxon>Eukaryota</taxon>
        <taxon>Metazoa</taxon>
        <taxon>Spiralia</taxon>
        <taxon>Lophotrochozoa</taxon>
        <taxon>Platyhelminthes</taxon>
        <taxon>Monogenea</taxon>
        <taxon>Monopisthocotylea</taxon>
        <taxon>Dactylogyridea</taxon>
        <taxon>Ancyrocephalidae</taxon>
        <taxon>Cichlidogyrus</taxon>
    </lineage>
</organism>
<evidence type="ECO:0000313" key="2">
    <source>
        <dbReference type="Proteomes" id="UP001626550"/>
    </source>
</evidence>
<evidence type="ECO:0000313" key="1">
    <source>
        <dbReference type="EMBL" id="KAL3310297.1"/>
    </source>
</evidence>
<accession>A0ABD2PTR3</accession>
<dbReference type="AlphaFoldDB" id="A0ABD2PTR3"/>
<dbReference type="SUPFAM" id="SSF82671">
    <property type="entry name" value="SEA domain"/>
    <property type="match status" value="1"/>
</dbReference>
<evidence type="ECO:0008006" key="3">
    <source>
        <dbReference type="Google" id="ProtNLM"/>
    </source>
</evidence>
<sequence length="195" mass="20946">MVLPLTGLEVGNTYSVTIVIITNDLAGTLSTSNEITIASSFTPPPKTQFKVQIKAAVARPDGNDQVYTPNLANNSSPEFLAIANNLCSSLTIFITNAPGSYIVESCNVASLSPGSVIALVNMVLAQFRAINTREFDPSSTLSSGMANTPRSQVPLLLDSLNATSQVIQQVENNMPALRMQVPYILCMQLIVIYFF</sequence>
<proteinExistence type="predicted"/>
<gene>
    <name evidence="1" type="ORF">Ciccas_011141</name>
</gene>
<reference evidence="1 2" key="1">
    <citation type="submission" date="2024-11" db="EMBL/GenBank/DDBJ databases">
        <title>Adaptive evolution of stress response genes in parasites aligns with host niche diversity.</title>
        <authorList>
            <person name="Hahn C."/>
            <person name="Resl P."/>
        </authorList>
    </citation>
    <scope>NUCLEOTIDE SEQUENCE [LARGE SCALE GENOMIC DNA]</scope>
    <source>
        <strain evidence="1">EGGRZ-B1_66</strain>
        <tissue evidence="1">Body</tissue>
    </source>
</reference>
<dbReference type="EMBL" id="JBJKFK010003076">
    <property type="protein sequence ID" value="KAL3310297.1"/>
    <property type="molecule type" value="Genomic_DNA"/>
</dbReference>